<evidence type="ECO:0000256" key="3">
    <source>
        <dbReference type="ARBA" id="ARBA00022516"/>
    </source>
</evidence>
<dbReference type="PANTHER" id="PTHR24317:SF7">
    <property type="entry name" value="PEROXISOMAL TRANS-2-ENOYL-COA REDUCTASE"/>
    <property type="match status" value="1"/>
</dbReference>
<evidence type="ECO:0000256" key="6">
    <source>
        <dbReference type="ARBA" id="ARBA00022857"/>
    </source>
</evidence>
<keyword evidence="4" id="KW-0597">Phosphoprotein</keyword>
<accession>A0ABQ6ND09</accession>
<evidence type="ECO:0000313" key="23">
    <source>
        <dbReference type="Proteomes" id="UP001165060"/>
    </source>
</evidence>
<comment type="catalytic activity">
    <reaction evidence="17">
        <text>(2E)-hexenoyl-CoA + NADPH + H(+) = hexanoyl-CoA + NADP(+)</text>
        <dbReference type="Rhea" id="RHEA:44956"/>
        <dbReference type="ChEBI" id="CHEBI:15378"/>
        <dbReference type="ChEBI" id="CHEBI:57783"/>
        <dbReference type="ChEBI" id="CHEBI:58349"/>
        <dbReference type="ChEBI" id="CHEBI:62077"/>
        <dbReference type="ChEBI" id="CHEBI:62620"/>
    </reaction>
    <physiologicalReaction direction="left-to-right" evidence="17">
        <dbReference type="Rhea" id="RHEA:44957"/>
    </physiologicalReaction>
</comment>
<dbReference type="PRINTS" id="PR00081">
    <property type="entry name" value="GDHRDH"/>
</dbReference>
<dbReference type="Proteomes" id="UP001165060">
    <property type="component" value="Unassembled WGS sequence"/>
</dbReference>
<comment type="catalytic activity">
    <reaction evidence="15">
        <text>(2E)-dodecenoyl-CoA + NADPH + H(+) = dodecanoyl-CoA + NADP(+)</text>
        <dbReference type="Rhea" id="RHEA:44964"/>
        <dbReference type="ChEBI" id="CHEBI:15378"/>
        <dbReference type="ChEBI" id="CHEBI:57330"/>
        <dbReference type="ChEBI" id="CHEBI:57375"/>
        <dbReference type="ChEBI" id="CHEBI:57783"/>
        <dbReference type="ChEBI" id="CHEBI:58349"/>
    </reaction>
    <physiologicalReaction direction="left-to-right" evidence="15">
        <dbReference type="Rhea" id="RHEA:44965"/>
    </physiologicalReaction>
</comment>
<dbReference type="InterPro" id="IPR052388">
    <property type="entry name" value="Peroxisomal_t2-enoyl-CoA_red"/>
</dbReference>
<dbReference type="PANTHER" id="PTHR24317">
    <property type="entry name" value="PEROXISOMAL TRANS-2-ENOYL-COA REDUCTASE"/>
    <property type="match status" value="1"/>
</dbReference>
<evidence type="ECO:0000256" key="9">
    <source>
        <dbReference type="ARBA" id="ARBA00023140"/>
    </source>
</evidence>
<evidence type="ECO:0000256" key="21">
    <source>
        <dbReference type="RuleBase" id="RU000363"/>
    </source>
</evidence>
<dbReference type="Pfam" id="PF00106">
    <property type="entry name" value="adh_short"/>
    <property type="match status" value="1"/>
</dbReference>
<keyword evidence="9" id="KW-0576">Peroxisome</keyword>
<evidence type="ECO:0000256" key="14">
    <source>
        <dbReference type="ARBA" id="ARBA00041063"/>
    </source>
</evidence>
<keyword evidence="10" id="KW-0275">Fatty acid biosynthesis</keyword>
<keyword evidence="3" id="KW-0444">Lipid biosynthesis</keyword>
<keyword evidence="5" id="KW-0276">Fatty acid metabolism</keyword>
<comment type="catalytic activity">
    <reaction evidence="19">
        <text>(2E)-decenoyl-CoA + NADPH + H(+) = decanoyl-CoA + NADP(+)</text>
        <dbReference type="Rhea" id="RHEA:44960"/>
        <dbReference type="ChEBI" id="CHEBI:15378"/>
        <dbReference type="ChEBI" id="CHEBI:57783"/>
        <dbReference type="ChEBI" id="CHEBI:58349"/>
        <dbReference type="ChEBI" id="CHEBI:61406"/>
        <dbReference type="ChEBI" id="CHEBI:61430"/>
    </reaction>
    <physiologicalReaction direction="left-to-right" evidence="19">
        <dbReference type="Rhea" id="RHEA:44961"/>
    </physiologicalReaction>
</comment>
<proteinExistence type="inferred from homology"/>
<evidence type="ECO:0000256" key="19">
    <source>
        <dbReference type="ARBA" id="ARBA00049386"/>
    </source>
</evidence>
<evidence type="ECO:0000256" key="16">
    <source>
        <dbReference type="ARBA" id="ARBA00048686"/>
    </source>
</evidence>
<sequence length="223" mass="23251">MPKSPPSVFRAGLFEGSVILVTGGGTGIGYAIAAEFASLGGTVVIASRSMEKLSVAVDKARAELGVTMHAREISLRDEASIEACVESIVAEHGKIDVLVNNAGGQFPTPAENLTRNGFKAVVDLNLLGTFMVSKAVYNATMRDTGGSIVNITLGNRNGMPTMAHSGAARAGVENMARTMAAEWVSDGVRVNCVRPGIIYTESGFANYGDVGETMMAKILPSLP</sequence>
<name>A0ABQ6ND09_9STRA</name>
<comment type="catalytic activity">
    <reaction evidence="18">
        <text>a (2E)-enoyl-CoA + NADPH + H(+) = a 2,3-saturated acyl-CoA + NADP(+)</text>
        <dbReference type="Rhea" id="RHEA:33763"/>
        <dbReference type="ChEBI" id="CHEBI:15378"/>
        <dbReference type="ChEBI" id="CHEBI:57783"/>
        <dbReference type="ChEBI" id="CHEBI:58349"/>
        <dbReference type="ChEBI" id="CHEBI:58856"/>
        <dbReference type="ChEBI" id="CHEBI:65111"/>
        <dbReference type="EC" id="1.3.1.38"/>
    </reaction>
    <physiologicalReaction direction="left-to-right" evidence="18">
        <dbReference type="Rhea" id="RHEA:33764"/>
    </physiologicalReaction>
</comment>
<evidence type="ECO:0000256" key="18">
    <source>
        <dbReference type="ARBA" id="ARBA00049251"/>
    </source>
</evidence>
<evidence type="ECO:0000256" key="7">
    <source>
        <dbReference type="ARBA" id="ARBA00023002"/>
    </source>
</evidence>
<comment type="caution">
    <text evidence="22">The sequence shown here is derived from an EMBL/GenBank/DDBJ whole genome shotgun (WGS) entry which is preliminary data.</text>
</comment>
<comment type="catalytic activity">
    <reaction evidence="20">
        <text>(2E)-octenoyl-CoA + NADPH + H(+) = octanoyl-CoA + NADP(+)</text>
        <dbReference type="Rhea" id="RHEA:44952"/>
        <dbReference type="ChEBI" id="CHEBI:15378"/>
        <dbReference type="ChEBI" id="CHEBI:57386"/>
        <dbReference type="ChEBI" id="CHEBI:57783"/>
        <dbReference type="ChEBI" id="CHEBI:58349"/>
        <dbReference type="ChEBI" id="CHEBI:62242"/>
    </reaction>
    <physiologicalReaction direction="left-to-right" evidence="20">
        <dbReference type="Rhea" id="RHEA:44953"/>
    </physiologicalReaction>
</comment>
<evidence type="ECO:0000256" key="11">
    <source>
        <dbReference type="ARBA" id="ARBA00037124"/>
    </source>
</evidence>
<reference evidence="22 23" key="1">
    <citation type="journal article" date="2023" name="Commun. Biol.">
        <title>Genome analysis of Parmales, the sister group of diatoms, reveals the evolutionary specialization of diatoms from phago-mixotrophs to photoautotrophs.</title>
        <authorList>
            <person name="Ban H."/>
            <person name="Sato S."/>
            <person name="Yoshikawa S."/>
            <person name="Yamada K."/>
            <person name="Nakamura Y."/>
            <person name="Ichinomiya M."/>
            <person name="Sato N."/>
            <person name="Blanc-Mathieu R."/>
            <person name="Endo H."/>
            <person name="Kuwata A."/>
            <person name="Ogata H."/>
        </authorList>
    </citation>
    <scope>NUCLEOTIDE SEQUENCE [LARGE SCALE GENOMIC DNA]</scope>
</reference>
<evidence type="ECO:0000256" key="4">
    <source>
        <dbReference type="ARBA" id="ARBA00022553"/>
    </source>
</evidence>
<evidence type="ECO:0000256" key="13">
    <source>
        <dbReference type="ARBA" id="ARBA00038849"/>
    </source>
</evidence>
<dbReference type="EC" id="1.3.1.38" evidence="13"/>
<dbReference type="SUPFAM" id="SSF51735">
    <property type="entry name" value="NAD(P)-binding Rossmann-fold domains"/>
    <property type="match status" value="1"/>
</dbReference>
<feature type="non-terminal residue" evidence="22">
    <location>
        <position position="223"/>
    </location>
</feature>
<gene>
    <name evidence="22" type="ORF">TeGR_g13417</name>
</gene>
<evidence type="ECO:0000256" key="20">
    <source>
        <dbReference type="ARBA" id="ARBA00049559"/>
    </source>
</evidence>
<organism evidence="22 23">
    <name type="scientific">Tetraparma gracilis</name>
    <dbReference type="NCBI Taxonomy" id="2962635"/>
    <lineage>
        <taxon>Eukaryota</taxon>
        <taxon>Sar</taxon>
        <taxon>Stramenopiles</taxon>
        <taxon>Ochrophyta</taxon>
        <taxon>Bolidophyceae</taxon>
        <taxon>Parmales</taxon>
        <taxon>Triparmaceae</taxon>
        <taxon>Tetraparma</taxon>
    </lineage>
</organism>
<comment type="function">
    <text evidence="11">Participates in chain elongation of fatty acids. Catalyzes the reduction of trans-2-enoyl-CoAs of varying chain lengths from 6:1 to 16:1, having maximum activity with 10:1 CoA. Has no 2,4-dienoyl-CoA reductase activity.</text>
</comment>
<keyword evidence="7" id="KW-0560">Oxidoreductase</keyword>
<keyword evidence="8" id="KW-0443">Lipid metabolism</keyword>
<dbReference type="Gene3D" id="3.40.50.720">
    <property type="entry name" value="NAD(P)-binding Rossmann-like Domain"/>
    <property type="match status" value="1"/>
</dbReference>
<evidence type="ECO:0000256" key="5">
    <source>
        <dbReference type="ARBA" id="ARBA00022832"/>
    </source>
</evidence>
<evidence type="ECO:0000256" key="2">
    <source>
        <dbReference type="ARBA" id="ARBA00005189"/>
    </source>
</evidence>
<comment type="pathway">
    <text evidence="2">Lipid metabolism.</text>
</comment>
<dbReference type="EMBL" id="BRYB01006485">
    <property type="protein sequence ID" value="GMI58748.1"/>
    <property type="molecule type" value="Genomic_DNA"/>
</dbReference>
<comment type="subcellular location">
    <subcellularLocation>
        <location evidence="1">Peroxisome</location>
    </subcellularLocation>
</comment>
<evidence type="ECO:0000256" key="10">
    <source>
        <dbReference type="ARBA" id="ARBA00023160"/>
    </source>
</evidence>
<dbReference type="PRINTS" id="PR00080">
    <property type="entry name" value="SDRFAMILY"/>
</dbReference>
<keyword evidence="23" id="KW-1185">Reference proteome</keyword>
<keyword evidence="6" id="KW-0521">NADP</keyword>
<comment type="catalytic activity">
    <reaction evidence="16">
        <text>(2E)-tetradecenoyl-CoA + NADPH + H(+) = tetradecanoyl-CoA + NADP(+)</text>
        <dbReference type="Rhea" id="RHEA:44968"/>
        <dbReference type="ChEBI" id="CHEBI:15378"/>
        <dbReference type="ChEBI" id="CHEBI:57385"/>
        <dbReference type="ChEBI" id="CHEBI:57783"/>
        <dbReference type="ChEBI" id="CHEBI:58349"/>
        <dbReference type="ChEBI" id="CHEBI:61405"/>
    </reaction>
    <physiologicalReaction direction="left-to-right" evidence="16">
        <dbReference type="Rhea" id="RHEA:44969"/>
    </physiologicalReaction>
</comment>
<evidence type="ECO:0000313" key="22">
    <source>
        <dbReference type="EMBL" id="GMI58748.1"/>
    </source>
</evidence>
<evidence type="ECO:0000256" key="15">
    <source>
        <dbReference type="ARBA" id="ARBA00047570"/>
    </source>
</evidence>
<comment type="subunit">
    <text evidence="12">Interacts with PEX5, probably required to target it into peroxisomes.</text>
</comment>
<evidence type="ECO:0000256" key="8">
    <source>
        <dbReference type="ARBA" id="ARBA00023098"/>
    </source>
</evidence>
<evidence type="ECO:0000256" key="1">
    <source>
        <dbReference type="ARBA" id="ARBA00004275"/>
    </source>
</evidence>
<evidence type="ECO:0000256" key="12">
    <source>
        <dbReference type="ARBA" id="ARBA00038622"/>
    </source>
</evidence>
<comment type="similarity">
    <text evidence="21">Belongs to the short-chain dehydrogenases/reductases (SDR) family.</text>
</comment>
<dbReference type="InterPro" id="IPR002347">
    <property type="entry name" value="SDR_fam"/>
</dbReference>
<evidence type="ECO:0000256" key="17">
    <source>
        <dbReference type="ARBA" id="ARBA00049108"/>
    </source>
</evidence>
<dbReference type="InterPro" id="IPR036291">
    <property type="entry name" value="NAD(P)-bd_dom_sf"/>
</dbReference>
<protein>
    <recommendedName>
        <fullName evidence="14">Peroxisomal trans-2-enoyl-CoA reductase</fullName>
        <ecNumber evidence="13">1.3.1.38</ecNumber>
    </recommendedName>
</protein>